<evidence type="ECO:0000256" key="3">
    <source>
        <dbReference type="ARBA" id="ARBA00022884"/>
    </source>
</evidence>
<evidence type="ECO:0000256" key="10">
    <source>
        <dbReference type="RuleBase" id="RU004008"/>
    </source>
</evidence>
<keyword evidence="3 7" id="KW-0694">RNA-binding</keyword>
<comment type="function">
    <text evidence="7">The globular domain of the protein is located near the polypeptide exit tunnel on the outside of the subunit, while an extended beta-hairpin is found that lines the wall of the exit tunnel in the center of the 70S ribosome.</text>
</comment>
<protein>
    <recommendedName>
        <fullName evidence="6 7">Large ribosomal subunit protein uL22</fullName>
    </recommendedName>
</protein>
<proteinExistence type="inferred from homology"/>
<dbReference type="CDD" id="cd00336">
    <property type="entry name" value="Ribosomal_L22"/>
    <property type="match status" value="1"/>
</dbReference>
<dbReference type="GO" id="GO:0006412">
    <property type="term" value="P:translation"/>
    <property type="evidence" value="ECO:0007669"/>
    <property type="project" value="UniProtKB-UniRule"/>
</dbReference>
<accession>A0A5C5U7S4</accession>
<dbReference type="Gene3D" id="3.90.470.10">
    <property type="entry name" value="Ribosomal protein L22/L17"/>
    <property type="match status" value="1"/>
</dbReference>
<evidence type="ECO:0000313" key="12">
    <source>
        <dbReference type="Proteomes" id="UP000315949"/>
    </source>
</evidence>
<evidence type="ECO:0000256" key="9">
    <source>
        <dbReference type="RuleBase" id="RU004006"/>
    </source>
</evidence>
<dbReference type="HAMAP" id="MF_01331_B">
    <property type="entry name" value="Ribosomal_uL22_B"/>
    <property type="match status" value="1"/>
</dbReference>
<dbReference type="GO" id="GO:0003735">
    <property type="term" value="F:structural constituent of ribosome"/>
    <property type="evidence" value="ECO:0007669"/>
    <property type="project" value="InterPro"/>
</dbReference>
<dbReference type="FunFam" id="3.90.470.10:FF:000001">
    <property type="entry name" value="50S ribosomal protein L22"/>
    <property type="match status" value="1"/>
</dbReference>
<dbReference type="PANTHER" id="PTHR13501">
    <property type="entry name" value="CHLOROPLAST 50S RIBOSOMAL PROTEIN L22-RELATED"/>
    <property type="match status" value="1"/>
</dbReference>
<dbReference type="InterPro" id="IPR047867">
    <property type="entry name" value="Ribosomal_uL22_bac/org-type"/>
</dbReference>
<comment type="subunit">
    <text evidence="7 9">Part of the 50S ribosomal subunit.</text>
</comment>
<reference evidence="11 12" key="1">
    <citation type="submission" date="2019-07" db="EMBL/GenBank/DDBJ databases">
        <title>Luteimonas sp. YD-1 nov., isolated from acidic soil.</title>
        <authorList>
            <person name="Zhou J."/>
        </authorList>
    </citation>
    <scope>NUCLEOTIDE SEQUENCE [LARGE SCALE GENOMIC DNA]</scope>
    <source>
        <strain evidence="11 12">YD-1</strain>
    </source>
</reference>
<evidence type="ECO:0000256" key="4">
    <source>
        <dbReference type="ARBA" id="ARBA00022980"/>
    </source>
</evidence>
<dbReference type="InterPro" id="IPR036394">
    <property type="entry name" value="Ribosomal_uL22_sf"/>
</dbReference>
<evidence type="ECO:0000256" key="7">
    <source>
        <dbReference type="HAMAP-Rule" id="MF_01331"/>
    </source>
</evidence>
<evidence type="ECO:0000256" key="2">
    <source>
        <dbReference type="ARBA" id="ARBA00022730"/>
    </source>
</evidence>
<dbReference type="Pfam" id="PF00237">
    <property type="entry name" value="Ribosomal_L22"/>
    <property type="match status" value="1"/>
</dbReference>
<keyword evidence="5 7" id="KW-0687">Ribonucleoprotein</keyword>
<dbReference type="AlphaFoldDB" id="A0A5C5U7S4"/>
<keyword evidence="2 7" id="KW-0699">rRNA-binding</keyword>
<dbReference type="EMBL" id="VOHE01000001">
    <property type="protein sequence ID" value="TWT21899.1"/>
    <property type="molecule type" value="Genomic_DNA"/>
</dbReference>
<comment type="similarity">
    <text evidence="1 7 8">Belongs to the universal ribosomal protein uL22 family.</text>
</comment>
<sequence>MDKATKAKHEEAKRARSEVRKRTAVLRMARISPQKARLVADQVRGLPAERAVNLLKFSDKKAAALIKKLVESAIANAENNAGADIDELRIAKITVDEGPLLKRFMARAKGRGTRILKRTSHITVVVGEGK</sequence>
<dbReference type="PANTHER" id="PTHR13501:SF8">
    <property type="entry name" value="LARGE RIBOSOMAL SUBUNIT PROTEIN UL22M"/>
    <property type="match status" value="1"/>
</dbReference>
<dbReference type="GO" id="GO:0019843">
    <property type="term" value="F:rRNA binding"/>
    <property type="evidence" value="ECO:0007669"/>
    <property type="project" value="UniProtKB-UniRule"/>
</dbReference>
<dbReference type="Proteomes" id="UP000315949">
    <property type="component" value="Unassembled WGS sequence"/>
</dbReference>
<dbReference type="InterPro" id="IPR018260">
    <property type="entry name" value="Ribosomal_uL22_CS"/>
</dbReference>
<dbReference type="SUPFAM" id="SSF54843">
    <property type="entry name" value="Ribosomal protein L22"/>
    <property type="match status" value="1"/>
</dbReference>
<dbReference type="InterPro" id="IPR005727">
    <property type="entry name" value="Ribosomal_uL22_bac/chlpt-type"/>
</dbReference>
<comment type="function">
    <text evidence="7 10">This protein binds specifically to 23S rRNA; its binding is stimulated by other ribosomal proteins, e.g., L4, L17, and L20. It is important during the early stages of 50S assembly. It makes multiple contacts with different domains of the 23S rRNA in the assembled 50S subunit and ribosome.</text>
</comment>
<dbReference type="NCBIfam" id="TIGR01044">
    <property type="entry name" value="rplV_bact"/>
    <property type="match status" value="1"/>
</dbReference>
<name>A0A5C5U7S4_9GAMM</name>
<dbReference type="GO" id="GO:0022625">
    <property type="term" value="C:cytosolic large ribosomal subunit"/>
    <property type="evidence" value="ECO:0007669"/>
    <property type="project" value="TreeGrafter"/>
</dbReference>
<evidence type="ECO:0000256" key="8">
    <source>
        <dbReference type="RuleBase" id="RU004005"/>
    </source>
</evidence>
<dbReference type="InterPro" id="IPR001063">
    <property type="entry name" value="Ribosomal_uL22"/>
</dbReference>
<gene>
    <name evidence="7" type="primary">rplV</name>
    <name evidence="11" type="ORF">FQY79_01870</name>
</gene>
<evidence type="ECO:0000313" key="11">
    <source>
        <dbReference type="EMBL" id="TWT21899.1"/>
    </source>
</evidence>
<evidence type="ECO:0000256" key="1">
    <source>
        <dbReference type="ARBA" id="ARBA00009451"/>
    </source>
</evidence>
<organism evidence="11 12">
    <name type="scientific">Luteimonas wenzhouensis</name>
    <dbReference type="NCBI Taxonomy" id="2599615"/>
    <lineage>
        <taxon>Bacteria</taxon>
        <taxon>Pseudomonadati</taxon>
        <taxon>Pseudomonadota</taxon>
        <taxon>Gammaproteobacteria</taxon>
        <taxon>Lysobacterales</taxon>
        <taxon>Lysobacteraceae</taxon>
        <taxon>Luteimonas</taxon>
    </lineage>
</organism>
<keyword evidence="4 7" id="KW-0689">Ribosomal protein</keyword>
<comment type="caution">
    <text evidence="11">The sequence shown here is derived from an EMBL/GenBank/DDBJ whole genome shotgun (WGS) entry which is preliminary data.</text>
</comment>
<dbReference type="PROSITE" id="PS00464">
    <property type="entry name" value="RIBOSOMAL_L22"/>
    <property type="match status" value="1"/>
</dbReference>
<keyword evidence="12" id="KW-1185">Reference proteome</keyword>
<evidence type="ECO:0000256" key="6">
    <source>
        <dbReference type="ARBA" id="ARBA00035207"/>
    </source>
</evidence>
<evidence type="ECO:0000256" key="5">
    <source>
        <dbReference type="ARBA" id="ARBA00023274"/>
    </source>
</evidence>
<dbReference type="OrthoDB" id="9805969at2"/>